<sequence length="117" mass="12542">MAEGGFAYFRSSDVTLQVKLLVQQLHGSVPAMCASHPPLSYAAWLAGACGVAPHDLHISAQLLVHGMPLGQPERTYSAAGSKLRWNEWLSFTAKYCDLSADAALRISVYGTAGPREP</sequence>
<dbReference type="RefSeq" id="XP_005785816.1">
    <property type="nucleotide sequence ID" value="XM_005785759.1"/>
</dbReference>
<dbReference type="GeneID" id="17278727"/>
<evidence type="ECO:0000313" key="4">
    <source>
        <dbReference type="Proteomes" id="UP000013827"/>
    </source>
</evidence>
<dbReference type="AlphaFoldDB" id="A0A0D3KCA2"/>
<protein>
    <recommendedName>
        <fullName evidence="2">C2 PI3K-type domain-containing protein</fullName>
    </recommendedName>
</protein>
<dbReference type="Gene3D" id="2.60.40.150">
    <property type="entry name" value="C2 domain"/>
    <property type="match status" value="1"/>
</dbReference>
<dbReference type="STRING" id="2903.R1DEK8"/>
<evidence type="ECO:0000259" key="2">
    <source>
        <dbReference type="PROSITE" id="PS51547"/>
    </source>
</evidence>
<dbReference type="InterPro" id="IPR035892">
    <property type="entry name" value="C2_domain_sf"/>
</dbReference>
<comment type="similarity">
    <text evidence="1">Belongs to the PI3/PI4-kinase family.</text>
</comment>
<accession>A0A0D3KCA2</accession>
<evidence type="ECO:0000256" key="1">
    <source>
        <dbReference type="PROSITE-ProRule" id="PRU00880"/>
    </source>
</evidence>
<dbReference type="Proteomes" id="UP000013827">
    <property type="component" value="Unassembled WGS sequence"/>
</dbReference>
<evidence type="ECO:0000313" key="3">
    <source>
        <dbReference type="EnsemblProtists" id="EOD33387"/>
    </source>
</evidence>
<dbReference type="PROSITE" id="PS51547">
    <property type="entry name" value="C2_PI3K"/>
    <property type="match status" value="1"/>
</dbReference>
<dbReference type="SUPFAM" id="SSF49562">
    <property type="entry name" value="C2 domain (Calcium/lipid-binding domain, CaLB)"/>
    <property type="match status" value="1"/>
</dbReference>
<feature type="domain" description="C2 PI3K-type" evidence="2">
    <location>
        <begin position="14"/>
        <end position="117"/>
    </location>
</feature>
<dbReference type="KEGG" id="ehx:EMIHUDRAFT_229707"/>
<name>A0A0D3KCA2_EMIH1</name>
<dbReference type="eggNOG" id="KOG0906">
    <property type="taxonomic scope" value="Eukaryota"/>
</dbReference>
<proteinExistence type="inferred from homology"/>
<reference evidence="4" key="1">
    <citation type="journal article" date="2013" name="Nature">
        <title>Pan genome of the phytoplankton Emiliania underpins its global distribution.</title>
        <authorList>
            <person name="Read B.A."/>
            <person name="Kegel J."/>
            <person name="Klute M.J."/>
            <person name="Kuo A."/>
            <person name="Lefebvre S.C."/>
            <person name="Maumus F."/>
            <person name="Mayer C."/>
            <person name="Miller J."/>
            <person name="Monier A."/>
            <person name="Salamov A."/>
            <person name="Young J."/>
            <person name="Aguilar M."/>
            <person name="Claverie J.M."/>
            <person name="Frickenhaus S."/>
            <person name="Gonzalez K."/>
            <person name="Herman E.K."/>
            <person name="Lin Y.C."/>
            <person name="Napier J."/>
            <person name="Ogata H."/>
            <person name="Sarno A.F."/>
            <person name="Shmutz J."/>
            <person name="Schroeder D."/>
            <person name="de Vargas C."/>
            <person name="Verret F."/>
            <person name="von Dassow P."/>
            <person name="Valentin K."/>
            <person name="Van de Peer Y."/>
            <person name="Wheeler G."/>
            <person name="Dacks J.B."/>
            <person name="Delwiche C.F."/>
            <person name="Dyhrman S.T."/>
            <person name="Glockner G."/>
            <person name="John U."/>
            <person name="Richards T."/>
            <person name="Worden A.Z."/>
            <person name="Zhang X."/>
            <person name="Grigoriev I.V."/>
            <person name="Allen A.E."/>
            <person name="Bidle K."/>
            <person name="Borodovsky M."/>
            <person name="Bowler C."/>
            <person name="Brownlee C."/>
            <person name="Cock J.M."/>
            <person name="Elias M."/>
            <person name="Gladyshev V.N."/>
            <person name="Groth M."/>
            <person name="Guda C."/>
            <person name="Hadaegh A."/>
            <person name="Iglesias-Rodriguez M.D."/>
            <person name="Jenkins J."/>
            <person name="Jones B.M."/>
            <person name="Lawson T."/>
            <person name="Leese F."/>
            <person name="Lindquist E."/>
            <person name="Lobanov A."/>
            <person name="Lomsadze A."/>
            <person name="Malik S.B."/>
            <person name="Marsh M.E."/>
            <person name="Mackinder L."/>
            <person name="Mock T."/>
            <person name="Mueller-Roeber B."/>
            <person name="Pagarete A."/>
            <person name="Parker M."/>
            <person name="Probert I."/>
            <person name="Quesneville H."/>
            <person name="Raines C."/>
            <person name="Rensing S.A."/>
            <person name="Riano-Pachon D.M."/>
            <person name="Richier S."/>
            <person name="Rokitta S."/>
            <person name="Shiraiwa Y."/>
            <person name="Soanes D.M."/>
            <person name="van der Giezen M."/>
            <person name="Wahlund T.M."/>
            <person name="Williams B."/>
            <person name="Wilson W."/>
            <person name="Wolfe G."/>
            <person name="Wurch L.L."/>
        </authorList>
    </citation>
    <scope>NUCLEOTIDE SEQUENCE</scope>
</reference>
<keyword evidence="4" id="KW-1185">Reference proteome</keyword>
<dbReference type="Pfam" id="PF00792">
    <property type="entry name" value="PI3K_C2"/>
    <property type="match status" value="1"/>
</dbReference>
<organism evidence="3 4">
    <name type="scientific">Emiliania huxleyi (strain CCMP1516)</name>
    <dbReference type="NCBI Taxonomy" id="280463"/>
    <lineage>
        <taxon>Eukaryota</taxon>
        <taxon>Haptista</taxon>
        <taxon>Haptophyta</taxon>
        <taxon>Prymnesiophyceae</taxon>
        <taxon>Isochrysidales</taxon>
        <taxon>Noelaerhabdaceae</taxon>
        <taxon>Emiliania</taxon>
    </lineage>
</organism>
<dbReference type="InterPro" id="IPR002420">
    <property type="entry name" value="PI3K-type_C2_dom"/>
</dbReference>
<reference evidence="3" key="2">
    <citation type="submission" date="2024-10" db="UniProtKB">
        <authorList>
            <consortium name="EnsemblProtists"/>
        </authorList>
    </citation>
    <scope>IDENTIFICATION</scope>
</reference>
<dbReference type="HOGENOM" id="CLU_2091108_0_0_1"/>
<dbReference type="EnsemblProtists" id="EOD33387">
    <property type="protein sequence ID" value="EOD33387"/>
    <property type="gene ID" value="EMIHUDRAFT_229707"/>
</dbReference>